<dbReference type="AlphaFoldDB" id="A0AAE0YE77"/>
<protein>
    <submittedName>
        <fullName evidence="1">Uncharacterized protein</fullName>
    </submittedName>
</protein>
<dbReference type="Proteomes" id="UP001283361">
    <property type="component" value="Unassembled WGS sequence"/>
</dbReference>
<name>A0AAE0YE77_9GAST</name>
<reference evidence="1" key="1">
    <citation type="journal article" date="2023" name="G3 (Bethesda)">
        <title>A reference genome for the long-term kleptoplast-retaining sea slug Elysia crispata morphotype clarki.</title>
        <authorList>
            <person name="Eastman K.E."/>
            <person name="Pendleton A.L."/>
            <person name="Shaikh M.A."/>
            <person name="Suttiyut T."/>
            <person name="Ogas R."/>
            <person name="Tomko P."/>
            <person name="Gavelis G."/>
            <person name="Widhalm J.R."/>
            <person name="Wisecaver J.H."/>
        </authorList>
    </citation>
    <scope>NUCLEOTIDE SEQUENCE</scope>
    <source>
        <strain evidence="1">ECLA1</strain>
    </source>
</reference>
<sequence length="303" mass="33769">MNASLTVGLSETLDSQFLAVRGIPVTRMGSPSWRMLKDVHQIIPHCPLRVRLVGVSMASCCQFWLVSTRQVCLDRQNQSGKERPSGLRQYQCFDWSEVNVQSGSPKNLRRRPLDCILGHSRCAYLPADFHKSPGLRGGLCAAPEPQLARQTGGRTPSNSAREIIQTMRRRAKVRLAPLKPWNPCPASVMRTKTVLLELMLKVRQAVQDAAVVSRSTDLLKLMLKVRQAVQDAAVVSRSTDLLELTLWRRSAGDTLYWSRRPVAVLSPSFMALLLLLGDHFLAVSLLVAKVPEGRQNQPRPPPP</sequence>
<comment type="caution">
    <text evidence="1">The sequence shown here is derived from an EMBL/GenBank/DDBJ whole genome shotgun (WGS) entry which is preliminary data.</text>
</comment>
<gene>
    <name evidence="1" type="ORF">RRG08_045531</name>
</gene>
<keyword evidence="2" id="KW-1185">Reference proteome</keyword>
<evidence type="ECO:0000313" key="2">
    <source>
        <dbReference type="Proteomes" id="UP001283361"/>
    </source>
</evidence>
<proteinExistence type="predicted"/>
<evidence type="ECO:0000313" key="1">
    <source>
        <dbReference type="EMBL" id="KAK3741535.1"/>
    </source>
</evidence>
<dbReference type="EMBL" id="JAWDGP010006415">
    <property type="protein sequence ID" value="KAK3741535.1"/>
    <property type="molecule type" value="Genomic_DNA"/>
</dbReference>
<accession>A0AAE0YE77</accession>
<organism evidence="1 2">
    <name type="scientific">Elysia crispata</name>
    <name type="common">lettuce slug</name>
    <dbReference type="NCBI Taxonomy" id="231223"/>
    <lineage>
        <taxon>Eukaryota</taxon>
        <taxon>Metazoa</taxon>
        <taxon>Spiralia</taxon>
        <taxon>Lophotrochozoa</taxon>
        <taxon>Mollusca</taxon>
        <taxon>Gastropoda</taxon>
        <taxon>Heterobranchia</taxon>
        <taxon>Euthyneura</taxon>
        <taxon>Panpulmonata</taxon>
        <taxon>Sacoglossa</taxon>
        <taxon>Placobranchoidea</taxon>
        <taxon>Plakobranchidae</taxon>
        <taxon>Elysia</taxon>
    </lineage>
</organism>